<protein>
    <submittedName>
        <fullName evidence="1">Uncharacterized protein</fullName>
    </submittedName>
</protein>
<sequence length="246" mass="26472">MVRLGGRRGDDDLRPVTDKTGRVHGRTVTTPSRGTRGRHSTSDLPATPTPLALGFHHGTGAPGSSTQPLAVPFRSQPPLQLHLSYTLGFEGNRGLGEEHDRVHALHIEGEADEGGDYGGDDDQDEGEDAGDEEQPMPVAPVAHANGFDGRSRHEKGKGLTGSFISMMSKISGSRNKRTNVTREVPAPTQRRKKVKSSDWEQTSPGDGGPFDPELIRSYGGHVADPIWGGHDRGSLKCRSRYMALIG</sequence>
<accession>A0ACC0A5P0</accession>
<comment type="caution">
    <text evidence="1">The sequence shown here is derived from an EMBL/GenBank/DDBJ whole genome shotgun (WGS) entry which is preliminary data.</text>
</comment>
<dbReference type="Proteomes" id="UP001060085">
    <property type="component" value="Linkage Group LG07"/>
</dbReference>
<reference evidence="2" key="1">
    <citation type="journal article" date="2023" name="Nat. Plants">
        <title>Single-cell RNA sequencing provides a high-resolution roadmap for understanding the multicellular compartmentation of specialized metabolism.</title>
        <authorList>
            <person name="Sun S."/>
            <person name="Shen X."/>
            <person name="Li Y."/>
            <person name="Li Y."/>
            <person name="Wang S."/>
            <person name="Li R."/>
            <person name="Zhang H."/>
            <person name="Shen G."/>
            <person name="Guo B."/>
            <person name="Wei J."/>
            <person name="Xu J."/>
            <person name="St-Pierre B."/>
            <person name="Chen S."/>
            <person name="Sun C."/>
        </authorList>
    </citation>
    <scope>NUCLEOTIDE SEQUENCE [LARGE SCALE GENOMIC DNA]</scope>
</reference>
<organism evidence="1 2">
    <name type="scientific">Catharanthus roseus</name>
    <name type="common">Madagascar periwinkle</name>
    <name type="synonym">Vinca rosea</name>
    <dbReference type="NCBI Taxonomy" id="4058"/>
    <lineage>
        <taxon>Eukaryota</taxon>
        <taxon>Viridiplantae</taxon>
        <taxon>Streptophyta</taxon>
        <taxon>Embryophyta</taxon>
        <taxon>Tracheophyta</taxon>
        <taxon>Spermatophyta</taxon>
        <taxon>Magnoliopsida</taxon>
        <taxon>eudicotyledons</taxon>
        <taxon>Gunneridae</taxon>
        <taxon>Pentapetalae</taxon>
        <taxon>asterids</taxon>
        <taxon>lamiids</taxon>
        <taxon>Gentianales</taxon>
        <taxon>Apocynaceae</taxon>
        <taxon>Rauvolfioideae</taxon>
        <taxon>Vinceae</taxon>
        <taxon>Catharanthinae</taxon>
        <taxon>Catharanthus</taxon>
    </lineage>
</organism>
<dbReference type="EMBL" id="CM044707">
    <property type="protein sequence ID" value="KAI5654856.1"/>
    <property type="molecule type" value="Genomic_DNA"/>
</dbReference>
<evidence type="ECO:0000313" key="1">
    <source>
        <dbReference type="EMBL" id="KAI5654856.1"/>
    </source>
</evidence>
<evidence type="ECO:0000313" key="2">
    <source>
        <dbReference type="Proteomes" id="UP001060085"/>
    </source>
</evidence>
<keyword evidence="2" id="KW-1185">Reference proteome</keyword>
<gene>
    <name evidence="1" type="ORF">M9H77_32043</name>
</gene>
<proteinExistence type="predicted"/>
<name>A0ACC0A5P0_CATRO</name>